<dbReference type="AlphaFoldDB" id="G5IZJ9"/>
<proteinExistence type="predicted"/>
<gene>
    <name evidence="1" type="ORF">CWATWH0003_0690</name>
</gene>
<comment type="caution">
    <text evidence="1">The sequence shown here is derived from an EMBL/GenBank/DDBJ whole genome shotgun (WGS) entry which is preliminary data.</text>
</comment>
<dbReference type="EMBL" id="AESD01000117">
    <property type="protein sequence ID" value="EHJ14642.1"/>
    <property type="molecule type" value="Genomic_DNA"/>
</dbReference>
<reference evidence="1 2" key="1">
    <citation type="journal article" date="2011" name="Front. Microbiol.">
        <title>Two Strains of Crocosphaera watsonii with Highly Conserved Genomes are Distinguished by Strain-Specific Features.</title>
        <authorList>
            <person name="Bench S.R."/>
            <person name="Ilikchyan I.N."/>
            <person name="Tripp H.J."/>
            <person name="Zehr J.P."/>
        </authorList>
    </citation>
    <scope>NUCLEOTIDE SEQUENCE [LARGE SCALE GENOMIC DNA]</scope>
    <source>
        <strain evidence="1 2">WH 0003</strain>
    </source>
</reference>
<evidence type="ECO:0000313" key="2">
    <source>
        <dbReference type="Proteomes" id="UP000003477"/>
    </source>
</evidence>
<accession>G5IZJ9</accession>
<organism evidence="1 2">
    <name type="scientific">Crocosphaera watsonii WH 0003</name>
    <dbReference type="NCBI Taxonomy" id="423471"/>
    <lineage>
        <taxon>Bacteria</taxon>
        <taxon>Bacillati</taxon>
        <taxon>Cyanobacteriota</taxon>
        <taxon>Cyanophyceae</taxon>
        <taxon>Oscillatoriophycideae</taxon>
        <taxon>Chroococcales</taxon>
        <taxon>Aphanothecaceae</taxon>
        <taxon>Crocosphaera</taxon>
    </lineage>
</organism>
<protein>
    <submittedName>
        <fullName evidence="1">Uncharacterized protein</fullName>
    </submittedName>
</protein>
<dbReference type="Proteomes" id="UP000003477">
    <property type="component" value="Unassembled WGS sequence"/>
</dbReference>
<name>G5IZJ9_CROWT</name>
<evidence type="ECO:0000313" key="1">
    <source>
        <dbReference type="EMBL" id="EHJ14642.1"/>
    </source>
</evidence>
<dbReference type="PATRIC" id="fig|423471.3.peg.630"/>
<sequence length="38" mass="4258">MDDPPTPLTKGGYKTVEWANYHSWMIPPTPLTKGGLKE</sequence>